<keyword evidence="2 6" id="KW-0808">Transferase</keyword>
<evidence type="ECO:0000313" key="7">
    <source>
        <dbReference type="Proteomes" id="UP000263377"/>
    </source>
</evidence>
<reference evidence="6 7" key="1">
    <citation type="submission" date="2018-08" db="EMBL/GenBank/DDBJ databases">
        <title>Diversity &amp; Physiological Properties of Lignin-Decomposing Actinobacteria from Soil.</title>
        <authorList>
            <person name="Roh S.G."/>
            <person name="Kim S.B."/>
        </authorList>
    </citation>
    <scope>NUCLEOTIDE SEQUENCE [LARGE SCALE GENOMIC DNA]</scope>
    <source>
        <strain evidence="6 7">MMS17-GH009</strain>
    </source>
</reference>
<proteinExistence type="predicted"/>
<dbReference type="PANTHER" id="PTHR43285:SF2">
    <property type="entry name" value="ANTHRANILATE PHOSPHORIBOSYLTRANSFERASE"/>
    <property type="match status" value="1"/>
</dbReference>
<keyword evidence="1 6" id="KW-0328">Glycosyltransferase</keyword>
<protein>
    <submittedName>
        <fullName evidence="6">Anthranilate phosphoribosyltransferase</fullName>
    </submittedName>
</protein>
<evidence type="ECO:0000256" key="4">
    <source>
        <dbReference type="ARBA" id="ARBA00023141"/>
    </source>
</evidence>
<dbReference type="GO" id="GO:0005829">
    <property type="term" value="C:cytosol"/>
    <property type="evidence" value="ECO:0007669"/>
    <property type="project" value="TreeGrafter"/>
</dbReference>
<dbReference type="AlphaFoldDB" id="A0A372ZPG5"/>
<dbReference type="EMBL" id="QVIG01000001">
    <property type="protein sequence ID" value="RGD57454.1"/>
    <property type="molecule type" value="Genomic_DNA"/>
</dbReference>
<accession>A0A372ZPG5</accession>
<sequence>MHEVLRALIRRDRAVDQELWGSFWDQLRDGALRPGETVALLSSLSTRMPDRDTLVAMLRSLDERRPAVAARLDGAANIVGTGGGPATFNISTAAAFLAAALGVRVVKTGSRAYTSTCGSHDLLDRLGIGRTTSYERTEERLERFGIAFPGNFVYPREVALLARSIVPMDLRMIGGFINSVGPFLAAVPVSAQLVGVSDRSLLPALGQVAATVTDRRIWLCSNELGVDELVGSVDNLLLPNDGTDPIHLPAEAPTSATDTIAELRPATGGEDVVEHFLGVLSGTGTALATRTVCLNAAALAVASGLIDGWPSAIRAAEDALRGGAARDLVDRLRTRPARAR</sequence>
<keyword evidence="3" id="KW-0822">Tryptophan biosynthesis</keyword>
<keyword evidence="7" id="KW-1185">Reference proteome</keyword>
<evidence type="ECO:0000256" key="3">
    <source>
        <dbReference type="ARBA" id="ARBA00022822"/>
    </source>
</evidence>
<gene>
    <name evidence="6" type="ORF">DR950_06290</name>
</gene>
<dbReference type="Pfam" id="PF00591">
    <property type="entry name" value="Glycos_transf_3"/>
    <property type="match status" value="1"/>
</dbReference>
<dbReference type="GO" id="GO:0000162">
    <property type="term" value="P:L-tryptophan biosynthetic process"/>
    <property type="evidence" value="ECO:0007669"/>
    <property type="project" value="UniProtKB-KW"/>
</dbReference>
<keyword evidence="3" id="KW-0028">Amino-acid biosynthesis</keyword>
<keyword evidence="4" id="KW-0057">Aromatic amino acid biosynthesis</keyword>
<evidence type="ECO:0000313" key="6">
    <source>
        <dbReference type="EMBL" id="RGD57454.1"/>
    </source>
</evidence>
<dbReference type="Proteomes" id="UP000263377">
    <property type="component" value="Unassembled WGS sequence"/>
</dbReference>
<name>A0A372ZPG5_9ACTN</name>
<dbReference type="GO" id="GO:0004048">
    <property type="term" value="F:anthranilate phosphoribosyltransferase activity"/>
    <property type="evidence" value="ECO:0007669"/>
    <property type="project" value="InterPro"/>
</dbReference>
<dbReference type="Gene3D" id="3.40.1030.10">
    <property type="entry name" value="Nucleoside phosphorylase/phosphoribosyltransferase catalytic domain"/>
    <property type="match status" value="1"/>
</dbReference>
<comment type="caution">
    <text evidence="6">The sequence shown here is derived from an EMBL/GenBank/DDBJ whole genome shotgun (WGS) entry which is preliminary data.</text>
</comment>
<dbReference type="InterPro" id="IPR000312">
    <property type="entry name" value="Glycosyl_Trfase_fam3"/>
</dbReference>
<organism evidence="6 7">
    <name type="scientific">Kitasatospora xanthocidica</name>
    <dbReference type="NCBI Taxonomy" id="83382"/>
    <lineage>
        <taxon>Bacteria</taxon>
        <taxon>Bacillati</taxon>
        <taxon>Actinomycetota</taxon>
        <taxon>Actinomycetes</taxon>
        <taxon>Kitasatosporales</taxon>
        <taxon>Streptomycetaceae</taxon>
        <taxon>Kitasatospora</taxon>
    </lineage>
</organism>
<dbReference type="RefSeq" id="WP_117486232.1">
    <property type="nucleotide sequence ID" value="NZ_QVIG01000001.1"/>
</dbReference>
<dbReference type="SUPFAM" id="SSF52418">
    <property type="entry name" value="Nucleoside phosphorylase/phosphoribosyltransferase catalytic domain"/>
    <property type="match status" value="1"/>
</dbReference>
<feature type="domain" description="Glycosyl transferase family 3" evidence="5">
    <location>
        <begin position="75"/>
        <end position="325"/>
    </location>
</feature>
<evidence type="ECO:0000259" key="5">
    <source>
        <dbReference type="Pfam" id="PF00591"/>
    </source>
</evidence>
<evidence type="ECO:0000256" key="1">
    <source>
        <dbReference type="ARBA" id="ARBA00022676"/>
    </source>
</evidence>
<dbReference type="PANTHER" id="PTHR43285">
    <property type="entry name" value="ANTHRANILATE PHOSPHORIBOSYLTRANSFERASE"/>
    <property type="match status" value="1"/>
</dbReference>
<evidence type="ECO:0000256" key="2">
    <source>
        <dbReference type="ARBA" id="ARBA00022679"/>
    </source>
</evidence>
<dbReference type="InterPro" id="IPR005940">
    <property type="entry name" value="Anthranilate_Pribosyl_Tfrase"/>
</dbReference>
<dbReference type="InterPro" id="IPR035902">
    <property type="entry name" value="Nuc_phospho_transferase"/>
</dbReference>